<evidence type="ECO:0000256" key="1">
    <source>
        <dbReference type="SAM" id="MobiDB-lite"/>
    </source>
</evidence>
<keyword evidence="3" id="KW-1185">Reference proteome</keyword>
<dbReference type="AlphaFoldDB" id="A0A9P1EBG4"/>
<gene>
    <name evidence="2" type="ORF">CEURO_LOCUS12564</name>
</gene>
<accession>A0A9P1EBG4</accession>
<proteinExistence type="predicted"/>
<evidence type="ECO:0000313" key="3">
    <source>
        <dbReference type="Proteomes" id="UP001152484"/>
    </source>
</evidence>
<name>A0A9P1EBG4_CUSEU</name>
<sequence length="123" mass="13640">MVQEGNGFSLLHLFHSSLSYAHKSSPSLGQKIARAKSVQKRNASTSLVSMLNNLSSAVDLQYYKQNSATEHYHKALPRRCSPGGLFRSINPLVARQRLKTKLPTTMPTSEINPHGPKLNPRLC</sequence>
<protein>
    <submittedName>
        <fullName evidence="2">Uncharacterized protein</fullName>
    </submittedName>
</protein>
<evidence type="ECO:0000313" key="2">
    <source>
        <dbReference type="EMBL" id="CAH9094043.1"/>
    </source>
</evidence>
<organism evidence="2 3">
    <name type="scientific">Cuscuta europaea</name>
    <name type="common">European dodder</name>
    <dbReference type="NCBI Taxonomy" id="41803"/>
    <lineage>
        <taxon>Eukaryota</taxon>
        <taxon>Viridiplantae</taxon>
        <taxon>Streptophyta</taxon>
        <taxon>Embryophyta</taxon>
        <taxon>Tracheophyta</taxon>
        <taxon>Spermatophyta</taxon>
        <taxon>Magnoliopsida</taxon>
        <taxon>eudicotyledons</taxon>
        <taxon>Gunneridae</taxon>
        <taxon>Pentapetalae</taxon>
        <taxon>asterids</taxon>
        <taxon>lamiids</taxon>
        <taxon>Solanales</taxon>
        <taxon>Convolvulaceae</taxon>
        <taxon>Cuscuteae</taxon>
        <taxon>Cuscuta</taxon>
        <taxon>Cuscuta subgen. Cuscuta</taxon>
    </lineage>
</organism>
<dbReference type="Proteomes" id="UP001152484">
    <property type="component" value="Unassembled WGS sequence"/>
</dbReference>
<comment type="caution">
    <text evidence="2">The sequence shown here is derived from an EMBL/GenBank/DDBJ whole genome shotgun (WGS) entry which is preliminary data.</text>
</comment>
<reference evidence="2" key="1">
    <citation type="submission" date="2022-07" db="EMBL/GenBank/DDBJ databases">
        <authorList>
            <person name="Macas J."/>
            <person name="Novak P."/>
            <person name="Neumann P."/>
        </authorList>
    </citation>
    <scope>NUCLEOTIDE SEQUENCE</scope>
</reference>
<feature type="region of interest" description="Disordered" evidence="1">
    <location>
        <begin position="104"/>
        <end position="123"/>
    </location>
</feature>
<dbReference type="EMBL" id="CAMAPE010000031">
    <property type="protein sequence ID" value="CAH9094043.1"/>
    <property type="molecule type" value="Genomic_DNA"/>
</dbReference>